<reference evidence="2 3" key="1">
    <citation type="submission" date="2016-06" db="EMBL/GenBank/DDBJ databases">
        <title>Evolution of pathogenesis and genome organization in the Tremellales.</title>
        <authorList>
            <person name="Cuomo C."/>
            <person name="Litvintseva A."/>
            <person name="Heitman J."/>
            <person name="Chen Y."/>
            <person name="Sun S."/>
            <person name="Springer D."/>
            <person name="Dromer F."/>
            <person name="Young S."/>
            <person name="Zeng Q."/>
            <person name="Chapman S."/>
            <person name="Gujja S."/>
            <person name="Saif S."/>
            <person name="Birren B."/>
        </authorList>
    </citation>
    <scope>NUCLEOTIDE SEQUENCE [LARGE SCALE GENOMIC DNA]</scope>
    <source>
        <strain evidence="2 3">ATCC 28783</strain>
    </source>
</reference>
<keyword evidence="3" id="KW-1185">Reference proteome</keyword>
<evidence type="ECO:0000256" key="1">
    <source>
        <dbReference type="SAM" id="MobiDB-lite"/>
    </source>
</evidence>
<dbReference type="EMBL" id="SDIL01000033">
    <property type="protein sequence ID" value="RXK39345.1"/>
    <property type="molecule type" value="Genomic_DNA"/>
</dbReference>
<feature type="region of interest" description="Disordered" evidence="1">
    <location>
        <begin position="511"/>
        <end position="531"/>
    </location>
</feature>
<feature type="region of interest" description="Disordered" evidence="1">
    <location>
        <begin position="477"/>
        <end position="497"/>
    </location>
</feature>
<protein>
    <submittedName>
        <fullName evidence="2">Uncharacterized protein</fullName>
    </submittedName>
</protein>
<comment type="caution">
    <text evidence="2">The sequence shown here is derived from an EMBL/GenBank/DDBJ whole genome shotgun (WGS) entry which is preliminary data.</text>
</comment>
<accession>A0A4Q1BNA4</accession>
<feature type="region of interest" description="Disordered" evidence="1">
    <location>
        <begin position="590"/>
        <end position="610"/>
    </location>
</feature>
<dbReference type="Proteomes" id="UP000289152">
    <property type="component" value="Unassembled WGS sequence"/>
</dbReference>
<feature type="compositionally biased region" description="Basic and acidic residues" evidence="1">
    <location>
        <begin position="258"/>
        <end position="271"/>
    </location>
</feature>
<feature type="compositionally biased region" description="Basic and acidic residues" evidence="1">
    <location>
        <begin position="408"/>
        <end position="428"/>
    </location>
</feature>
<feature type="region of interest" description="Disordered" evidence="1">
    <location>
        <begin position="404"/>
        <end position="443"/>
    </location>
</feature>
<sequence length="655" mass="72472">MPPSSPTPHHGTMRSLIPSSQPSRISLHRNRIRAGSTEDLYVGGQGPGLVTATGLALWRRKPKRSSSVENGPLNTVNRARSGSLGMGMEATPARRKKPKKSGPKVCDWTTRFYTALVLIQPISLKTIGTHSTPNTHFTLPGSSSSIPISIMSITESHSISGIDTTYNETQSQVPAHTMRSRMLDRANHGEEEEMNDLEVISGDRPRSRASRLFVGHEDLVVPLNDLTSLAESQSDIDLGSSLHDVETMETGELVQRSASEEKGAPLKEKQVDSPIITKISGKSRDSQRRSQSVRDDMKSTWDLTVPLNDLTRHVITPISTDTNPTRSRPTSLLEMRRSTPYRLPGMLEALPHSDERSGETSRNLLDRTAKKTSSVAASPSCVLATFETADADGRREMEQDMDTVLGPDCRRSDECGNDDIQKGEKGGKSESGVETPGNDMEDLSVEHGRTHCPSVMVQEGEMRSQTGDIERIVDLGNLESLPPTQPTPPSLTTRWDDPYGFGRVEMYLRTRPRDQSPASSTLGSPDFPPTASNISFSPTLSVHSDSVSLISELTEFEPREQSSTRVATRKGAWKGARTMRRMLNVRLTPISSQPSQYSDHDEDRGSFVKESKRRSKVDVVETIMSEEAKLARKKRIEHYADLEKNYRLHIEWVLG</sequence>
<evidence type="ECO:0000313" key="3">
    <source>
        <dbReference type="Proteomes" id="UP000289152"/>
    </source>
</evidence>
<feature type="region of interest" description="Disordered" evidence="1">
    <location>
        <begin position="59"/>
        <end position="103"/>
    </location>
</feature>
<name>A0A4Q1BNA4_TREME</name>
<evidence type="ECO:0000313" key="2">
    <source>
        <dbReference type="EMBL" id="RXK39345.1"/>
    </source>
</evidence>
<dbReference type="OrthoDB" id="2573567at2759"/>
<gene>
    <name evidence="2" type="ORF">M231_03424</name>
</gene>
<proteinExistence type="predicted"/>
<feature type="compositionally biased region" description="Basic residues" evidence="1">
    <location>
        <begin position="93"/>
        <end position="102"/>
    </location>
</feature>
<feature type="region of interest" description="Disordered" evidence="1">
    <location>
        <begin position="1"/>
        <end position="24"/>
    </location>
</feature>
<feature type="compositionally biased region" description="Polar residues" evidence="1">
    <location>
        <begin position="65"/>
        <end position="80"/>
    </location>
</feature>
<feature type="compositionally biased region" description="Basic and acidic residues" evidence="1">
    <location>
        <begin position="282"/>
        <end position="297"/>
    </location>
</feature>
<organism evidence="2 3">
    <name type="scientific">Tremella mesenterica</name>
    <name type="common">Jelly fungus</name>
    <dbReference type="NCBI Taxonomy" id="5217"/>
    <lineage>
        <taxon>Eukaryota</taxon>
        <taxon>Fungi</taxon>
        <taxon>Dikarya</taxon>
        <taxon>Basidiomycota</taxon>
        <taxon>Agaricomycotina</taxon>
        <taxon>Tremellomycetes</taxon>
        <taxon>Tremellales</taxon>
        <taxon>Tremellaceae</taxon>
        <taxon>Tremella</taxon>
    </lineage>
</organism>
<dbReference type="InParanoid" id="A0A4Q1BNA4"/>
<feature type="region of interest" description="Disordered" evidence="1">
    <location>
        <begin position="252"/>
        <end position="297"/>
    </location>
</feature>
<dbReference type="AlphaFoldDB" id="A0A4Q1BNA4"/>
<feature type="compositionally biased region" description="Basic and acidic residues" evidence="1">
    <location>
        <begin position="598"/>
        <end position="610"/>
    </location>
</feature>